<evidence type="ECO:0000256" key="2">
    <source>
        <dbReference type="SAM" id="MobiDB-lite"/>
    </source>
</evidence>
<keyword evidence="5" id="KW-1185">Reference proteome</keyword>
<keyword evidence="1" id="KW-0696">RNA-directed RNA polymerase</keyword>
<dbReference type="InterPro" id="IPR057596">
    <property type="entry name" value="RDRP_core"/>
</dbReference>
<comment type="catalytic activity">
    <reaction evidence="1">
        <text>RNA(n) + a ribonucleoside 5'-triphosphate = RNA(n+1) + diphosphate</text>
        <dbReference type="Rhea" id="RHEA:21248"/>
        <dbReference type="Rhea" id="RHEA-COMP:14527"/>
        <dbReference type="Rhea" id="RHEA-COMP:17342"/>
        <dbReference type="ChEBI" id="CHEBI:33019"/>
        <dbReference type="ChEBI" id="CHEBI:61557"/>
        <dbReference type="ChEBI" id="CHEBI:140395"/>
        <dbReference type="EC" id="2.7.7.48"/>
    </reaction>
</comment>
<dbReference type="GO" id="GO:0003968">
    <property type="term" value="F:RNA-directed RNA polymerase activity"/>
    <property type="evidence" value="ECO:0007669"/>
    <property type="project" value="UniProtKB-KW"/>
</dbReference>
<dbReference type="GO" id="GO:0031380">
    <property type="term" value="C:nuclear RNA-directed RNA polymerase complex"/>
    <property type="evidence" value="ECO:0007669"/>
    <property type="project" value="TreeGrafter"/>
</dbReference>
<keyword evidence="1" id="KW-0548">Nucleotidyltransferase</keyword>
<organism evidence="4 5">
    <name type="scientific">Jimgerdemannia flammicorona</name>
    <dbReference type="NCBI Taxonomy" id="994334"/>
    <lineage>
        <taxon>Eukaryota</taxon>
        <taxon>Fungi</taxon>
        <taxon>Fungi incertae sedis</taxon>
        <taxon>Mucoromycota</taxon>
        <taxon>Mucoromycotina</taxon>
        <taxon>Endogonomycetes</taxon>
        <taxon>Endogonales</taxon>
        <taxon>Endogonaceae</taxon>
        <taxon>Jimgerdemannia</taxon>
    </lineage>
</organism>
<feature type="region of interest" description="Disordered" evidence="2">
    <location>
        <begin position="155"/>
        <end position="190"/>
    </location>
</feature>
<evidence type="ECO:0000313" key="5">
    <source>
        <dbReference type="Proteomes" id="UP000274822"/>
    </source>
</evidence>
<dbReference type="EMBL" id="RBNJ01000818">
    <property type="protein sequence ID" value="RUS33965.1"/>
    <property type="molecule type" value="Genomic_DNA"/>
</dbReference>
<dbReference type="Proteomes" id="UP000274822">
    <property type="component" value="Unassembled WGS sequence"/>
</dbReference>
<keyword evidence="1" id="KW-0694">RNA-binding</keyword>
<feature type="domain" description="RDRP core" evidence="3">
    <location>
        <begin position="373"/>
        <end position="1034"/>
    </location>
</feature>
<protein>
    <recommendedName>
        <fullName evidence="1">RNA-dependent RNA polymerase</fullName>
        <ecNumber evidence="1">2.7.7.48</ecNumber>
    </recommendedName>
</protein>
<name>A0A433QW56_9FUNG</name>
<dbReference type="PANTHER" id="PTHR23079">
    <property type="entry name" value="RNA-DEPENDENT RNA POLYMERASE"/>
    <property type="match status" value="1"/>
</dbReference>
<dbReference type="PANTHER" id="PTHR23079:SF14">
    <property type="entry name" value="RNA-DEPENDENT RNA POLYMERASE"/>
    <property type="match status" value="1"/>
</dbReference>
<keyword evidence="1" id="KW-0808">Transferase</keyword>
<evidence type="ECO:0000256" key="1">
    <source>
        <dbReference type="RuleBase" id="RU363098"/>
    </source>
</evidence>
<comment type="similarity">
    <text evidence="1">Belongs to the RdRP family.</text>
</comment>
<sequence>MENKNTKSFEMSFERVQKALGFPKPPATCMVVEGFTYREVMMSLSSVDPAGLVQEVDKFVRDFGVSREIPSPIVQGLFIMRLNKRLVGVFSEYLDSEHDKNINDVQTPFLNPSSIGSEASTSYQLAEPSQTLTSTDSNTQCTTVGESLGVPASQSAVMASEIPPTPSENPNQPFQPKKTRRDEPRNCVNVSAPVDENTASQRIEISNPAGTASIAGDSKETVTESWIKKMADRKQSSNNHPKPIARSSPVQIIIDGGFHLHGQLNRLPFFAQWEIARFINHGLLEWSDITPPRVLECKSSPEKTIELLLQWRKESARVNAGWLPPSDRTSNSVWDYIKTVKHPDIDSREASETPYSRIQYMAKLSILTSSKALKITLQPLAFGSSNRFFRKYGSHRFLQVKIPANMKREEQKILRDHFQGQIQFRILSYSFSFLFAKNNTIYLFATEQEGKERVLEPISVWSVIDWHIPIDINKDLRMSKFWSRMDLAFSKSVGTVTFTPDKLGDVDDVLATTITPEEKNNPPANKVMTDGCARISCAAMKEIGDMLNREKNHLTPIAVQGRINGAKGIWFLDPKGDFNSGNWIQITKSQKKFQTGVRNWDVSTYDPLHYTMDICKTAKAVCPSFLNTQIIMVLAEGGVPAGTFVEIMKASVERIMTEVWHCDDPLILRNFVAKVGYLMKERQERLEIEQELWQKPDDDFMDAENGQEDQEDQSFGIFAKNVWSGYSDLNPENCISLLDSGFKPSTCPFLASELEAVLQMALKPIFSKYRIEVPQSCTVMCMADPLKILKVGEIFLQMDPPFINERTGMATAVITGDVVVTRNPCGLLSDVQKVKAVDSPSLSMYKNVVVFPTVGNESLASLLSGGDYDGDIIFCCWDSRITSSFENSNVDYPPDDFQDKHFDKRKTTVRQELKIDDGCTSHQENEVRLQTRFFELYQEESLLGTYENWRMISAETKGFRHKDTVYLARMCSQLVDAPKQGLTLKAAVKSQDEWKFRYMAQAVPRWYAEVKNSKNNTIIDNREPQTVMGILYEALMEYVKKVKDPKFSVVENNGTAPRIPDADLFNVARDAEETAAASNDKNMSEDLKNIETKIEQLTVEYEAKWAKIFQGKKRREDKQREVRFGSGVVGGPYSCRDEIASLKEEYRKRFYSEPDPLTLKSNSLKFDTKRGINPGELLDRLKASYAYMSSIKAKHRSKFCWHMALRTLCNIKAQAVGQGRSARIVVDAVYPALTVDRKWLRRNRDEAAKGLFLNT</sequence>
<dbReference type="EC" id="2.7.7.48" evidence="1"/>
<dbReference type="AlphaFoldDB" id="A0A433QW56"/>
<evidence type="ECO:0000259" key="3">
    <source>
        <dbReference type="Pfam" id="PF05183"/>
    </source>
</evidence>
<dbReference type="InterPro" id="IPR007855">
    <property type="entry name" value="RDRP"/>
</dbReference>
<dbReference type="GO" id="GO:0003723">
    <property type="term" value="F:RNA binding"/>
    <property type="evidence" value="ECO:0007669"/>
    <property type="project" value="UniProtKB-KW"/>
</dbReference>
<gene>
    <name evidence="4" type="ORF">BC938DRAFT_483073</name>
</gene>
<accession>A0A433QW56</accession>
<comment type="caution">
    <text evidence="4">The sequence shown here is derived from an EMBL/GenBank/DDBJ whole genome shotgun (WGS) entry which is preliminary data.</text>
</comment>
<dbReference type="Pfam" id="PF05183">
    <property type="entry name" value="RdRP"/>
    <property type="match status" value="1"/>
</dbReference>
<proteinExistence type="inferred from homology"/>
<reference evidence="4 5" key="1">
    <citation type="journal article" date="2018" name="New Phytol.">
        <title>Phylogenomics of Endogonaceae and evolution of mycorrhizas within Mucoromycota.</title>
        <authorList>
            <person name="Chang Y."/>
            <person name="Desiro A."/>
            <person name="Na H."/>
            <person name="Sandor L."/>
            <person name="Lipzen A."/>
            <person name="Clum A."/>
            <person name="Barry K."/>
            <person name="Grigoriev I.V."/>
            <person name="Martin F.M."/>
            <person name="Stajich J.E."/>
            <person name="Smith M.E."/>
            <person name="Bonito G."/>
            <person name="Spatafora J.W."/>
        </authorList>
    </citation>
    <scope>NUCLEOTIDE SEQUENCE [LARGE SCALE GENOMIC DNA]</scope>
    <source>
        <strain evidence="4 5">AD002</strain>
    </source>
</reference>
<evidence type="ECO:0000313" key="4">
    <source>
        <dbReference type="EMBL" id="RUS33965.1"/>
    </source>
</evidence>
<feature type="region of interest" description="Disordered" evidence="2">
    <location>
        <begin position="116"/>
        <end position="139"/>
    </location>
</feature>
<dbReference type="GO" id="GO:0030422">
    <property type="term" value="P:siRNA processing"/>
    <property type="evidence" value="ECO:0007669"/>
    <property type="project" value="TreeGrafter"/>
</dbReference>